<gene>
    <name evidence="2" type="ORF">SAMN05444515_1248</name>
</gene>
<name>A0A1H7RKP8_9GAMM</name>
<dbReference type="Proteomes" id="UP000199256">
    <property type="component" value="Unassembled WGS sequence"/>
</dbReference>
<dbReference type="Gene3D" id="3.90.550.10">
    <property type="entry name" value="Spore Coat Polysaccharide Biosynthesis Protein SpsA, Chain A"/>
    <property type="match status" value="1"/>
</dbReference>
<dbReference type="SUPFAM" id="SSF53448">
    <property type="entry name" value="Nucleotide-diphospho-sugar transferases"/>
    <property type="match status" value="1"/>
</dbReference>
<reference evidence="3" key="1">
    <citation type="submission" date="2016-10" db="EMBL/GenBank/DDBJ databases">
        <authorList>
            <person name="Varghese N."/>
            <person name="Submissions S."/>
        </authorList>
    </citation>
    <scope>NUCLEOTIDE SEQUENCE [LARGE SCALE GENOMIC DNA]</scope>
    <source>
        <strain evidence="3">DSM 241</strain>
    </source>
</reference>
<dbReference type="EMBL" id="FOAA01000024">
    <property type="protein sequence ID" value="SEL60811.1"/>
    <property type="molecule type" value="Genomic_DNA"/>
</dbReference>
<dbReference type="GO" id="GO:0016740">
    <property type="term" value="F:transferase activity"/>
    <property type="evidence" value="ECO:0007669"/>
    <property type="project" value="UniProtKB-KW"/>
</dbReference>
<dbReference type="Pfam" id="PF00535">
    <property type="entry name" value="Glycos_transf_2"/>
    <property type="match status" value="1"/>
</dbReference>
<dbReference type="InterPro" id="IPR050834">
    <property type="entry name" value="Glycosyltransf_2"/>
</dbReference>
<evidence type="ECO:0000313" key="2">
    <source>
        <dbReference type="EMBL" id="SEL60811.1"/>
    </source>
</evidence>
<protein>
    <submittedName>
        <fullName evidence="2">Glycosyltransferase involved in cell wall bisynthesis</fullName>
    </submittedName>
</protein>
<dbReference type="OrthoDB" id="9805612at2"/>
<dbReference type="STRING" id="1396821.SAMN05444515_1248"/>
<dbReference type="AlphaFoldDB" id="A0A1H7RKP8"/>
<keyword evidence="2" id="KW-0808">Transferase</keyword>
<keyword evidence="3" id="KW-1185">Reference proteome</keyword>
<accession>A0A1H7RKP8</accession>
<dbReference type="PANTHER" id="PTHR43685">
    <property type="entry name" value="GLYCOSYLTRANSFERASE"/>
    <property type="match status" value="1"/>
</dbReference>
<feature type="domain" description="Glycosyltransferase 2-like" evidence="1">
    <location>
        <begin position="155"/>
        <end position="272"/>
    </location>
</feature>
<evidence type="ECO:0000313" key="3">
    <source>
        <dbReference type="Proteomes" id="UP000199256"/>
    </source>
</evidence>
<proteinExistence type="predicted"/>
<dbReference type="InterPro" id="IPR001173">
    <property type="entry name" value="Glyco_trans_2-like"/>
</dbReference>
<dbReference type="PANTHER" id="PTHR43685:SF11">
    <property type="entry name" value="GLYCOSYLTRANSFERASE TAGX-RELATED"/>
    <property type="match status" value="1"/>
</dbReference>
<sequence length="463" mass="52528">MSELVPSTRNSASAQTTISFCAPLRAMLRVPTWTSQLVLFGLAGPVEAWLLGWKLGGYCKRKGLTHFTQIIFSSDLLPDLGWQEPCHQPSPALLNASPSQKIIILWNRLLETFNDNPFHHCKIKLDRADNSFLKENRIRYFWPYVMTTQSPDNLTVVIPLYNKARTIRRAILSVSGQLDNDDTIIVVDDGSLDDSAKIVNLIADPRVHLVQQENQGVSAARNLGLQIAKTDHVAFLDADDWWLPGAAAQFKRMIRKHPECLMYCIGHTRQTSDQKFTIPKEKPPEDGCILEGSDFIRAYARRQLINSSTSCVKKSSLAKIGCFPVQARSGEDIYIWLRMALLGNVAVSHRVNAVVERDHPGNAPKRDDIPYHIKWLSSSSNRAKLSHGQRQAVRHFIFYRGLNMCAGEVLAGRRKNAYRQAQLISEIHPSFFLFSSAVIFSPRITLRLLYWIKQRRKTKIEAR</sequence>
<dbReference type="InterPro" id="IPR029044">
    <property type="entry name" value="Nucleotide-diphossugar_trans"/>
</dbReference>
<dbReference type="CDD" id="cd00761">
    <property type="entry name" value="Glyco_tranf_GTA_type"/>
    <property type="match status" value="1"/>
</dbReference>
<evidence type="ECO:0000259" key="1">
    <source>
        <dbReference type="Pfam" id="PF00535"/>
    </source>
</evidence>
<organism evidence="2 3">
    <name type="scientific">Ectothiorhodospira marina</name>
    <dbReference type="NCBI Taxonomy" id="1396821"/>
    <lineage>
        <taxon>Bacteria</taxon>
        <taxon>Pseudomonadati</taxon>
        <taxon>Pseudomonadota</taxon>
        <taxon>Gammaproteobacteria</taxon>
        <taxon>Chromatiales</taxon>
        <taxon>Ectothiorhodospiraceae</taxon>
        <taxon>Ectothiorhodospira</taxon>
    </lineage>
</organism>